<dbReference type="Gene3D" id="1.20.1560.10">
    <property type="entry name" value="ABC transporter type 1, transmembrane domain"/>
    <property type="match status" value="2"/>
</dbReference>
<evidence type="ECO:0000259" key="11">
    <source>
        <dbReference type="PROSITE" id="PS50929"/>
    </source>
</evidence>
<dbReference type="Pfam" id="PF00005">
    <property type="entry name" value="ABC_tran"/>
    <property type="match status" value="1"/>
</dbReference>
<dbReference type="SUPFAM" id="SSF90123">
    <property type="entry name" value="ABC transporter transmembrane region"/>
    <property type="match status" value="2"/>
</dbReference>
<dbReference type="InterPro" id="IPR011527">
    <property type="entry name" value="ABC1_TM_dom"/>
</dbReference>
<dbReference type="InterPro" id="IPR036640">
    <property type="entry name" value="ABC1_TM_sf"/>
</dbReference>
<keyword evidence="7 9" id="KW-1133">Transmembrane helix</keyword>
<dbReference type="KEGG" id="amus:LMH87_002072"/>
<dbReference type="GO" id="GO:0140359">
    <property type="term" value="F:ABC-type transporter activity"/>
    <property type="evidence" value="ECO:0007669"/>
    <property type="project" value="InterPro"/>
</dbReference>
<dbReference type="Proteomes" id="UP001144673">
    <property type="component" value="Chromosome 3"/>
</dbReference>
<dbReference type="SUPFAM" id="SSF52540">
    <property type="entry name" value="P-loop containing nucleoside triphosphate hydrolases"/>
    <property type="match status" value="1"/>
</dbReference>
<keyword evidence="6" id="KW-0067">ATP-binding</keyword>
<dbReference type="PANTHER" id="PTHR24223">
    <property type="entry name" value="ATP-BINDING CASSETTE SUB-FAMILY C"/>
    <property type="match status" value="1"/>
</dbReference>
<dbReference type="RefSeq" id="XP_056050501.1">
    <property type="nucleotide sequence ID" value="XM_056193465.1"/>
</dbReference>
<dbReference type="AlphaFoldDB" id="A0A9W8Q7L7"/>
<dbReference type="InterPro" id="IPR050173">
    <property type="entry name" value="ABC_transporter_C-like"/>
</dbReference>
<dbReference type="GO" id="GO:0005886">
    <property type="term" value="C:plasma membrane"/>
    <property type="evidence" value="ECO:0007669"/>
    <property type="project" value="UniProtKB-SubCell"/>
</dbReference>
<dbReference type="GO" id="GO:0016887">
    <property type="term" value="F:ATP hydrolysis activity"/>
    <property type="evidence" value="ECO:0007669"/>
    <property type="project" value="InterPro"/>
</dbReference>
<dbReference type="PROSITE" id="PS50929">
    <property type="entry name" value="ABC_TM1F"/>
    <property type="match status" value="1"/>
</dbReference>
<dbReference type="GO" id="GO:0005524">
    <property type="term" value="F:ATP binding"/>
    <property type="evidence" value="ECO:0007669"/>
    <property type="project" value="UniProtKB-KW"/>
</dbReference>
<protein>
    <recommendedName>
        <fullName evidence="14">ABC transporter</fullName>
    </recommendedName>
</protein>
<evidence type="ECO:0000256" key="1">
    <source>
        <dbReference type="ARBA" id="ARBA00004651"/>
    </source>
</evidence>
<dbReference type="InterPro" id="IPR003439">
    <property type="entry name" value="ABC_transporter-like_ATP-bd"/>
</dbReference>
<organism evidence="12 13">
    <name type="scientific">Akanthomyces muscarius</name>
    <name type="common">Entomopathogenic fungus</name>
    <name type="synonym">Lecanicillium muscarium</name>
    <dbReference type="NCBI Taxonomy" id="2231603"/>
    <lineage>
        <taxon>Eukaryota</taxon>
        <taxon>Fungi</taxon>
        <taxon>Dikarya</taxon>
        <taxon>Ascomycota</taxon>
        <taxon>Pezizomycotina</taxon>
        <taxon>Sordariomycetes</taxon>
        <taxon>Hypocreomycetidae</taxon>
        <taxon>Hypocreales</taxon>
        <taxon>Cordycipitaceae</taxon>
        <taxon>Akanthomyces</taxon>
    </lineage>
</organism>
<feature type="domain" description="ABC transporter" evidence="10">
    <location>
        <begin position="160"/>
        <end position="390"/>
    </location>
</feature>
<evidence type="ECO:0000256" key="2">
    <source>
        <dbReference type="ARBA" id="ARBA00022448"/>
    </source>
</evidence>
<feature type="transmembrane region" description="Helical" evidence="9">
    <location>
        <begin position="483"/>
        <end position="501"/>
    </location>
</feature>
<evidence type="ECO:0000256" key="8">
    <source>
        <dbReference type="ARBA" id="ARBA00023136"/>
    </source>
</evidence>
<evidence type="ECO:0000259" key="10">
    <source>
        <dbReference type="PROSITE" id="PS50893"/>
    </source>
</evidence>
<evidence type="ECO:0000313" key="12">
    <source>
        <dbReference type="EMBL" id="KAJ4147560.1"/>
    </source>
</evidence>
<dbReference type="SMART" id="SM00382">
    <property type="entry name" value="AAA"/>
    <property type="match status" value="1"/>
</dbReference>
<accession>A0A9W8Q7L7</accession>
<evidence type="ECO:0000313" key="13">
    <source>
        <dbReference type="Proteomes" id="UP001144673"/>
    </source>
</evidence>
<feature type="transmembrane region" description="Helical" evidence="9">
    <location>
        <begin position="579"/>
        <end position="599"/>
    </location>
</feature>
<keyword evidence="4 9" id="KW-0812">Transmembrane</keyword>
<proteinExistence type="predicted"/>
<evidence type="ECO:0000256" key="3">
    <source>
        <dbReference type="ARBA" id="ARBA00022475"/>
    </source>
</evidence>
<dbReference type="PROSITE" id="PS50893">
    <property type="entry name" value="ABC_TRANSPORTER_2"/>
    <property type="match status" value="1"/>
</dbReference>
<dbReference type="Gene3D" id="3.40.50.300">
    <property type="entry name" value="P-loop containing nucleotide triphosphate hydrolases"/>
    <property type="match status" value="1"/>
</dbReference>
<sequence length="668" mass="74958">MTNILSQQIPLRMTGLGRFVGQYAQNLRVAEMQCSKQYRVCTTTTMTGAIFIEAFTPVIILTAALFWTTFPGGFTALQAFPILALIIIVQSPLFYLIDTLGNLLRAWACFDRIQAYLQIPEWEDPRKFRGAITDSDNATKKKAEKQIRQQGSGMTTDMVFEFIDAWITPPGSPHPILKNVNLQILRSRVVALLGPIACGKSTFLRSLLGEANLQHGALHVAEKGLAVAFCDQTPWLHNGTLRDNVLGPKPYDERWYRTVIERCQLLDDFAQLRNGDQTVVGSDGMNLSVGQRHRVSLARAVYTLADVIVVDDIFSSQDQITAKAIIQQLLGIDGLLRQSKTTVVLATHLSVVLDVCDEALLFDGEGNLTRNTVFDKAELKKELVTGMDVTKQMCAAFTDFGREAEHMRETHFGNGTAAVTTEYAPSNNIRTRGDFGLYRFYFRALKNPRFFLWIATMVVVTICDNFPNGYVRIWVDKDPNNNLYLLGFALLAFGRVAVGLWSQRMFYLRILPDSGEQLHQMLLDALADATLSYICTVDSGELLNRFSQDMNLVVQALPLAMYRFVFMVFSTVIELGFVLAGASYATIALPFVLGIIYAIQKYYLRTSRQLRHLDLEAKTPLFVCFKETANGLPHIRTFGWSEPQLQRNLTFVDESQNPTTKCFVCSVG</sequence>
<dbReference type="EMBL" id="JAJHUN010000010">
    <property type="protein sequence ID" value="KAJ4147560.1"/>
    <property type="molecule type" value="Genomic_DNA"/>
</dbReference>
<dbReference type="InterPro" id="IPR003593">
    <property type="entry name" value="AAA+_ATPase"/>
</dbReference>
<keyword evidence="3" id="KW-1003">Cell membrane</keyword>
<dbReference type="Pfam" id="PF00664">
    <property type="entry name" value="ABC_membrane"/>
    <property type="match status" value="1"/>
</dbReference>
<evidence type="ECO:0000256" key="4">
    <source>
        <dbReference type="ARBA" id="ARBA00022692"/>
    </source>
</evidence>
<feature type="transmembrane region" description="Helical" evidence="9">
    <location>
        <begin position="552"/>
        <end position="573"/>
    </location>
</feature>
<keyword evidence="5" id="KW-0547">Nucleotide-binding</keyword>
<name>A0A9W8Q7L7_AKAMU</name>
<evidence type="ECO:0008006" key="14">
    <source>
        <dbReference type="Google" id="ProtNLM"/>
    </source>
</evidence>
<reference evidence="12" key="1">
    <citation type="journal article" date="2023" name="Access Microbiol">
        <title>De-novo genome assembly for Akanthomyces muscarius, a biocontrol agent of insect agricultural pests.</title>
        <authorList>
            <person name="Erdos Z."/>
            <person name="Studholme D.J."/>
            <person name="Raymond B."/>
            <person name="Sharma M."/>
        </authorList>
    </citation>
    <scope>NUCLEOTIDE SEQUENCE</scope>
    <source>
        <strain evidence="12">Ve6</strain>
    </source>
</reference>
<evidence type="ECO:0000256" key="6">
    <source>
        <dbReference type="ARBA" id="ARBA00022840"/>
    </source>
</evidence>
<comment type="subcellular location">
    <subcellularLocation>
        <location evidence="1">Cell membrane</location>
        <topology evidence="1">Multi-pass membrane protein</topology>
    </subcellularLocation>
</comment>
<feature type="transmembrane region" description="Helical" evidence="9">
    <location>
        <begin position="79"/>
        <end position="97"/>
    </location>
</feature>
<dbReference type="InterPro" id="IPR027417">
    <property type="entry name" value="P-loop_NTPase"/>
</dbReference>
<feature type="transmembrane region" description="Helical" evidence="9">
    <location>
        <begin position="450"/>
        <end position="471"/>
    </location>
</feature>
<evidence type="ECO:0000256" key="5">
    <source>
        <dbReference type="ARBA" id="ARBA00022741"/>
    </source>
</evidence>
<feature type="domain" description="ABC transmembrane type-1" evidence="11">
    <location>
        <begin position="451"/>
        <end position="661"/>
    </location>
</feature>
<gene>
    <name evidence="12" type="ORF">LMH87_002072</name>
</gene>
<feature type="transmembrane region" description="Helical" evidence="9">
    <location>
        <begin position="46"/>
        <end position="67"/>
    </location>
</feature>
<keyword evidence="2" id="KW-0813">Transport</keyword>
<keyword evidence="8 9" id="KW-0472">Membrane</keyword>
<dbReference type="GeneID" id="80889231"/>
<keyword evidence="13" id="KW-1185">Reference proteome</keyword>
<dbReference type="InterPro" id="IPR044726">
    <property type="entry name" value="ABCC_6TM_D2"/>
</dbReference>
<evidence type="ECO:0000256" key="7">
    <source>
        <dbReference type="ARBA" id="ARBA00022989"/>
    </source>
</evidence>
<evidence type="ECO:0000256" key="9">
    <source>
        <dbReference type="SAM" id="Phobius"/>
    </source>
</evidence>
<comment type="caution">
    <text evidence="12">The sequence shown here is derived from an EMBL/GenBank/DDBJ whole genome shotgun (WGS) entry which is preliminary data.</text>
</comment>
<dbReference type="PANTHER" id="PTHR24223:SF399">
    <property type="entry name" value="ABC TRANSPORTER ATNG"/>
    <property type="match status" value="1"/>
</dbReference>
<dbReference type="CDD" id="cd18580">
    <property type="entry name" value="ABC_6TM_ABCC_D2"/>
    <property type="match status" value="1"/>
</dbReference>